<reference evidence="3 4" key="1">
    <citation type="submission" date="2014-06" db="EMBL/GenBank/DDBJ databases">
        <title>Evolutionary Origins and Diversification of the Mycorrhizal Mutualists.</title>
        <authorList>
            <consortium name="DOE Joint Genome Institute"/>
            <consortium name="Mycorrhizal Genomics Consortium"/>
            <person name="Kohler A."/>
            <person name="Kuo A."/>
            <person name="Nagy L.G."/>
            <person name="Floudas D."/>
            <person name="Copeland A."/>
            <person name="Barry K.W."/>
            <person name="Cichocki N."/>
            <person name="Veneault-Fourrey C."/>
            <person name="LaButti K."/>
            <person name="Lindquist E.A."/>
            <person name="Lipzen A."/>
            <person name="Lundell T."/>
            <person name="Morin E."/>
            <person name="Murat C."/>
            <person name="Riley R."/>
            <person name="Ohm R."/>
            <person name="Sun H."/>
            <person name="Tunlid A."/>
            <person name="Henrissat B."/>
            <person name="Grigoriev I.V."/>
            <person name="Hibbett D.S."/>
            <person name="Martin F."/>
        </authorList>
    </citation>
    <scope>NUCLEOTIDE SEQUENCE [LARGE SCALE GENOMIC DNA]</scope>
    <source>
        <strain evidence="3 4">SS14</strain>
    </source>
</reference>
<feature type="compositionally biased region" description="Low complexity" evidence="2">
    <location>
        <begin position="219"/>
        <end position="229"/>
    </location>
</feature>
<gene>
    <name evidence="3" type="ORF">M422DRAFT_262449</name>
</gene>
<feature type="region of interest" description="Disordered" evidence="2">
    <location>
        <begin position="279"/>
        <end position="330"/>
    </location>
</feature>
<dbReference type="OrthoDB" id="3204900at2759"/>
<organism evidence="3 4">
    <name type="scientific">Sphaerobolus stellatus (strain SS14)</name>
    <dbReference type="NCBI Taxonomy" id="990650"/>
    <lineage>
        <taxon>Eukaryota</taxon>
        <taxon>Fungi</taxon>
        <taxon>Dikarya</taxon>
        <taxon>Basidiomycota</taxon>
        <taxon>Agaricomycotina</taxon>
        <taxon>Agaricomycetes</taxon>
        <taxon>Phallomycetidae</taxon>
        <taxon>Geastrales</taxon>
        <taxon>Sphaerobolaceae</taxon>
        <taxon>Sphaerobolus</taxon>
    </lineage>
</organism>
<sequence>MATTTSTRQPPRPLRLASGSTGGSLSSPLSSSTASPISATITRESFTNDTPSPRTRYGPRRQSSISYNTGLTSPRTPVLSRSNSMSAKPPTETTHSEHSEEEGSILHRSSLPAVREGEPIMLAEKHADLLRFIAQKEAKCLDLRTQLAQHESDLIQLKRKWERIVSKGVPQSGRTDAAIAGLAATDVLEGIRGGVQSGFEKMLAVLEPPSRQPSPQPSPTTSSPSLSTPAKPEVLPIAPKRFSTSTVSSVSGHGRSSLNGSRSSAGSLFDDISSVGEHSIDTSVDEDGEDTSASSNTEKAEEPPTQNSPLSSLEPHEHSRSFKTHKSRPMSMSLSQFSSLASPANLAPLTKQVANWVPPSFNKKWEELKGNETISKQSKRASVLFNDMFAALAPSPTASESSCSQANGPQWPSNNKTGTNALLGLDTGSLGSMDVGAGISPQTAASWSLMDDDTITSSSPILQPDVLKPTTKAQEEQTKTVEELDDIDEDWNW</sequence>
<evidence type="ECO:0000313" key="3">
    <source>
        <dbReference type="EMBL" id="KIJ35283.1"/>
    </source>
</evidence>
<dbReference type="EMBL" id="KN837190">
    <property type="protein sequence ID" value="KIJ35283.1"/>
    <property type="molecule type" value="Genomic_DNA"/>
</dbReference>
<feature type="compositionally biased region" description="Polar residues" evidence="2">
    <location>
        <begin position="61"/>
        <end position="86"/>
    </location>
</feature>
<dbReference type="Proteomes" id="UP000054279">
    <property type="component" value="Unassembled WGS sequence"/>
</dbReference>
<feature type="region of interest" description="Disordered" evidence="2">
    <location>
        <begin position="1"/>
        <end position="112"/>
    </location>
</feature>
<feature type="region of interest" description="Disordered" evidence="2">
    <location>
        <begin position="208"/>
        <end position="265"/>
    </location>
</feature>
<feature type="compositionally biased region" description="Acidic residues" evidence="2">
    <location>
        <begin position="483"/>
        <end position="493"/>
    </location>
</feature>
<keyword evidence="4" id="KW-1185">Reference proteome</keyword>
<feature type="compositionally biased region" description="Basic and acidic residues" evidence="2">
    <location>
        <begin position="473"/>
        <end position="482"/>
    </location>
</feature>
<feature type="compositionally biased region" description="Low complexity" evidence="2">
    <location>
        <begin position="243"/>
        <end position="265"/>
    </location>
</feature>
<keyword evidence="1" id="KW-0175">Coiled coil</keyword>
<evidence type="ECO:0000256" key="1">
    <source>
        <dbReference type="SAM" id="Coils"/>
    </source>
</evidence>
<dbReference type="AlphaFoldDB" id="A0A0C9TXU2"/>
<proteinExistence type="predicted"/>
<evidence type="ECO:0000256" key="2">
    <source>
        <dbReference type="SAM" id="MobiDB-lite"/>
    </source>
</evidence>
<name>A0A0C9TXU2_SPHS4</name>
<feature type="coiled-coil region" evidence="1">
    <location>
        <begin position="133"/>
        <end position="160"/>
    </location>
</feature>
<accession>A0A0C9TXU2</accession>
<dbReference type="HOGENOM" id="CLU_021799_0_0_1"/>
<protein>
    <recommendedName>
        <fullName evidence="5">DUF4048 domain-containing protein</fullName>
    </recommendedName>
</protein>
<evidence type="ECO:0000313" key="4">
    <source>
        <dbReference type="Proteomes" id="UP000054279"/>
    </source>
</evidence>
<feature type="compositionally biased region" description="Low complexity" evidence="2">
    <location>
        <begin position="16"/>
        <end position="41"/>
    </location>
</feature>
<evidence type="ECO:0008006" key="5">
    <source>
        <dbReference type="Google" id="ProtNLM"/>
    </source>
</evidence>
<feature type="compositionally biased region" description="Polar residues" evidence="2">
    <location>
        <begin position="42"/>
        <end position="53"/>
    </location>
</feature>
<feature type="region of interest" description="Disordered" evidence="2">
    <location>
        <begin position="453"/>
        <end position="493"/>
    </location>
</feature>